<name>A0A5J4VX76_9EUKA</name>
<accession>A0A5J4VX76</accession>
<gene>
    <name evidence="1" type="ORF">EZS28_017279</name>
</gene>
<comment type="caution">
    <text evidence="1">The sequence shown here is derived from an EMBL/GenBank/DDBJ whole genome shotgun (WGS) entry which is preliminary data.</text>
</comment>
<dbReference type="EMBL" id="SNRW01004477">
    <property type="protein sequence ID" value="KAA6387195.1"/>
    <property type="molecule type" value="Genomic_DNA"/>
</dbReference>
<evidence type="ECO:0000313" key="2">
    <source>
        <dbReference type="Proteomes" id="UP000324800"/>
    </source>
</evidence>
<dbReference type="InterPro" id="IPR011989">
    <property type="entry name" value="ARM-like"/>
</dbReference>
<dbReference type="Proteomes" id="UP000324800">
    <property type="component" value="Unassembled WGS sequence"/>
</dbReference>
<evidence type="ECO:0000313" key="1">
    <source>
        <dbReference type="EMBL" id="KAA6387195.1"/>
    </source>
</evidence>
<reference evidence="1 2" key="1">
    <citation type="submission" date="2019-03" db="EMBL/GenBank/DDBJ databases">
        <title>Single cell metagenomics reveals metabolic interactions within the superorganism composed of flagellate Streblomastix strix and complex community of Bacteroidetes bacteria on its surface.</title>
        <authorList>
            <person name="Treitli S.C."/>
            <person name="Kolisko M."/>
            <person name="Husnik F."/>
            <person name="Keeling P."/>
            <person name="Hampl V."/>
        </authorList>
    </citation>
    <scope>NUCLEOTIDE SEQUENCE [LARGE SCALE GENOMIC DNA]</scope>
    <source>
        <strain evidence="1">ST1C</strain>
    </source>
</reference>
<protein>
    <submittedName>
        <fullName evidence="1">Uncharacterized protein</fullName>
    </submittedName>
</protein>
<dbReference type="SUPFAM" id="SSF48371">
    <property type="entry name" value="ARM repeat"/>
    <property type="match status" value="1"/>
</dbReference>
<dbReference type="InterPro" id="IPR016024">
    <property type="entry name" value="ARM-type_fold"/>
</dbReference>
<organism evidence="1 2">
    <name type="scientific">Streblomastix strix</name>
    <dbReference type="NCBI Taxonomy" id="222440"/>
    <lineage>
        <taxon>Eukaryota</taxon>
        <taxon>Metamonada</taxon>
        <taxon>Preaxostyla</taxon>
        <taxon>Oxymonadida</taxon>
        <taxon>Streblomastigidae</taxon>
        <taxon>Streblomastix</taxon>
    </lineage>
</organism>
<sequence>MHNFGKVLYSLAELNKLPIIEQKQPIQFNFIHEKSVQSLIQSLLIEDQSQLPSSSKLLEIPEIQDRIKQSQLIPIQSAKSPDDQTKEQFVNYRKYLANLLVEIAGSSVEDRLTITQRGVFNDFVDILKWARVQNKVYSRKIQEWVCETIEQIIDKNEDAVQIATETDILNELRILLGTDLALQEVKFKEMFFNPCEHSYFDKLNDDGICTSLFEHGLKKGKTFRIQAIAAYGLGWLYKMKPLPVEMRHSVIQQLKTRIISNDTPFTQNCLNAIACLENHSEILQDNFIDEEFQILRTDINIGNKINILTLTKGLLEVGTELTQETVKQKFPTEYKLKKDVEGKDLDERIDITYSEILDDITSILKQGIGEQGENIGLIILILQYVEDLLVQGDDAVPLQLDENEFIDSLFQIYGQLEPSQITDKLTQILILVRYNRKKMNCQTNQLSMVELKGL</sequence>
<proteinExistence type="predicted"/>
<dbReference type="Gene3D" id="1.25.10.10">
    <property type="entry name" value="Leucine-rich Repeat Variant"/>
    <property type="match status" value="1"/>
</dbReference>
<dbReference type="AlphaFoldDB" id="A0A5J4VX76"/>